<dbReference type="InterPro" id="IPR036271">
    <property type="entry name" value="Tet_transcr_reg_TetR-rel_C_sf"/>
</dbReference>
<keyword evidence="3" id="KW-0804">Transcription</keyword>
<dbReference type="InterPro" id="IPR000524">
    <property type="entry name" value="Tscrpt_reg_HTH_GntR"/>
</dbReference>
<dbReference type="SUPFAM" id="SSF46785">
    <property type="entry name" value="Winged helix' DNA-binding domain"/>
    <property type="match status" value="1"/>
</dbReference>
<dbReference type="Gene3D" id="1.10.10.60">
    <property type="entry name" value="Homeodomain-like"/>
    <property type="match status" value="1"/>
</dbReference>
<dbReference type="PROSITE" id="PS50949">
    <property type="entry name" value="HTH_GNTR"/>
    <property type="match status" value="1"/>
</dbReference>
<evidence type="ECO:0000256" key="2">
    <source>
        <dbReference type="ARBA" id="ARBA00023125"/>
    </source>
</evidence>
<dbReference type="PANTHER" id="PTHR30055">
    <property type="entry name" value="HTH-TYPE TRANSCRIPTIONAL REGULATOR RUTR"/>
    <property type="match status" value="1"/>
</dbReference>
<dbReference type="InterPro" id="IPR036390">
    <property type="entry name" value="WH_DNA-bd_sf"/>
</dbReference>
<dbReference type="SUPFAM" id="SSF48498">
    <property type="entry name" value="Tetracyclin repressor-like, C-terminal domain"/>
    <property type="match status" value="1"/>
</dbReference>
<dbReference type="PANTHER" id="PTHR30055:SF151">
    <property type="entry name" value="TRANSCRIPTIONAL REGULATORY PROTEIN"/>
    <property type="match status" value="1"/>
</dbReference>
<dbReference type="CDD" id="cd07377">
    <property type="entry name" value="WHTH_GntR"/>
    <property type="match status" value="1"/>
</dbReference>
<dbReference type="SMART" id="SM00345">
    <property type="entry name" value="HTH_GNTR"/>
    <property type="match status" value="1"/>
</dbReference>
<name>A0ABV2YQ65_9ACTN</name>
<dbReference type="Gene3D" id="1.10.10.10">
    <property type="entry name" value="Winged helix-like DNA-binding domain superfamily/Winged helix DNA-binding domain"/>
    <property type="match status" value="1"/>
</dbReference>
<dbReference type="RefSeq" id="WP_108956712.1">
    <property type="nucleotide sequence ID" value="NZ_BEVZ01000009.1"/>
</dbReference>
<evidence type="ECO:0000256" key="4">
    <source>
        <dbReference type="PROSITE-ProRule" id="PRU00335"/>
    </source>
</evidence>
<dbReference type="Pfam" id="PF00392">
    <property type="entry name" value="GntR"/>
    <property type="match status" value="1"/>
</dbReference>
<proteinExistence type="predicted"/>
<feature type="region of interest" description="Disordered" evidence="5">
    <location>
        <begin position="67"/>
        <end position="137"/>
    </location>
</feature>
<feature type="domain" description="HTH gntR-type" evidence="6">
    <location>
        <begin position="6"/>
        <end position="74"/>
    </location>
</feature>
<dbReference type="Pfam" id="PF00440">
    <property type="entry name" value="TetR_N"/>
    <property type="match status" value="1"/>
</dbReference>
<dbReference type="InterPro" id="IPR050109">
    <property type="entry name" value="HTH-type_TetR-like_transc_reg"/>
</dbReference>
<feature type="domain" description="HTH tetR-type" evidence="7">
    <location>
        <begin position="144"/>
        <end position="204"/>
    </location>
</feature>
<dbReference type="Gene3D" id="1.10.357.10">
    <property type="entry name" value="Tetracycline Repressor, domain 2"/>
    <property type="match status" value="1"/>
</dbReference>
<dbReference type="EMBL" id="JBEZUR010000072">
    <property type="protein sequence ID" value="MEU3557851.1"/>
    <property type="molecule type" value="Genomic_DNA"/>
</dbReference>
<feature type="compositionally biased region" description="Low complexity" evidence="5">
    <location>
        <begin position="78"/>
        <end position="130"/>
    </location>
</feature>
<protein>
    <submittedName>
        <fullName evidence="8">TetR/AcrR family transcriptional regulator C-terminal domain-containing protein</fullName>
    </submittedName>
</protein>
<keyword evidence="9" id="KW-1185">Reference proteome</keyword>
<keyword evidence="2 4" id="KW-0238">DNA-binding</keyword>
<evidence type="ECO:0000313" key="9">
    <source>
        <dbReference type="Proteomes" id="UP001550850"/>
    </source>
</evidence>
<reference evidence="8 9" key="1">
    <citation type="submission" date="2024-06" db="EMBL/GenBank/DDBJ databases">
        <title>The Natural Products Discovery Center: Release of the First 8490 Sequenced Strains for Exploring Actinobacteria Biosynthetic Diversity.</title>
        <authorList>
            <person name="Kalkreuter E."/>
            <person name="Kautsar S.A."/>
            <person name="Yang D."/>
            <person name="Bader C.D."/>
            <person name="Teijaro C.N."/>
            <person name="Fluegel L."/>
            <person name="Davis C.M."/>
            <person name="Simpson J.R."/>
            <person name="Lauterbach L."/>
            <person name="Steele A.D."/>
            <person name="Gui C."/>
            <person name="Meng S."/>
            <person name="Li G."/>
            <person name="Viehrig K."/>
            <person name="Ye F."/>
            <person name="Su P."/>
            <person name="Kiefer A.F."/>
            <person name="Nichols A."/>
            <person name="Cepeda A.J."/>
            <person name="Yan W."/>
            <person name="Fan B."/>
            <person name="Jiang Y."/>
            <person name="Adhikari A."/>
            <person name="Zheng C.-J."/>
            <person name="Schuster L."/>
            <person name="Cowan T.M."/>
            <person name="Smanski M.J."/>
            <person name="Chevrette M.G."/>
            <person name="De Carvalho L.P.S."/>
            <person name="Shen B."/>
        </authorList>
    </citation>
    <scope>NUCLEOTIDE SEQUENCE [LARGE SCALE GENOMIC DNA]</scope>
    <source>
        <strain evidence="8 9">NPDC038104</strain>
    </source>
</reference>
<dbReference type="SUPFAM" id="SSF46689">
    <property type="entry name" value="Homeodomain-like"/>
    <property type="match status" value="1"/>
</dbReference>
<dbReference type="PROSITE" id="PS50977">
    <property type="entry name" value="HTH_TETR_2"/>
    <property type="match status" value="1"/>
</dbReference>
<evidence type="ECO:0000313" key="8">
    <source>
        <dbReference type="EMBL" id="MEU3557851.1"/>
    </source>
</evidence>
<evidence type="ECO:0000259" key="7">
    <source>
        <dbReference type="PROSITE" id="PS50977"/>
    </source>
</evidence>
<dbReference type="InterPro" id="IPR036388">
    <property type="entry name" value="WH-like_DNA-bd_sf"/>
</dbReference>
<dbReference type="Proteomes" id="UP001550850">
    <property type="component" value="Unassembled WGS sequence"/>
</dbReference>
<evidence type="ECO:0000256" key="5">
    <source>
        <dbReference type="SAM" id="MobiDB-lite"/>
    </source>
</evidence>
<accession>A0ABV2YQ65</accession>
<sequence>MGENAGPRSGRIVAELRQRIESGELAPGERVPSTREITRQWGVAMATATKVLAELRRAGLVRSVPGVGTVVEGGGGPSHPARAARPSAARRPGTRPGAAPRSPGTGAWAGSARSAGSAGRPGAAGVPGPAGSTGGVGPAGSAGGLTLERIVAAAVAVADEEGLAAVSMRRVAAELKVATMSLYRHVADKDDLLTRMLDAAIAGRPLPAERPAHWRAAVELASRQLWGLFRRHPWLAPAMSVTRPQMVTSGMQYSEWILGALHAEGLDLQSAFTAHLTLLNHARGIAVHLESEREAEAHSGLDSEEWMDGQEPALRRVLADGRLPLLSQVAEEGYDLNLDDLFEFGLQRLLDGLALLLGRTPPGRPADDGGPGPSSPGRE</sequence>
<comment type="caution">
    <text evidence="8">The sequence shown here is derived from an EMBL/GenBank/DDBJ whole genome shotgun (WGS) entry which is preliminary data.</text>
</comment>
<dbReference type="InterPro" id="IPR004111">
    <property type="entry name" value="Repressor_TetR_C"/>
</dbReference>
<evidence type="ECO:0000259" key="6">
    <source>
        <dbReference type="PROSITE" id="PS50949"/>
    </source>
</evidence>
<gene>
    <name evidence="8" type="ORF">AB0E65_27125</name>
</gene>
<evidence type="ECO:0000256" key="3">
    <source>
        <dbReference type="ARBA" id="ARBA00023163"/>
    </source>
</evidence>
<keyword evidence="1" id="KW-0805">Transcription regulation</keyword>
<dbReference type="Pfam" id="PF02909">
    <property type="entry name" value="TetR_C_1"/>
    <property type="match status" value="1"/>
</dbReference>
<dbReference type="InterPro" id="IPR001647">
    <property type="entry name" value="HTH_TetR"/>
</dbReference>
<feature type="DNA-binding region" description="H-T-H motif" evidence="4">
    <location>
        <begin position="167"/>
        <end position="186"/>
    </location>
</feature>
<organism evidence="8 9">
    <name type="scientific">Streptomyces fragilis</name>
    <dbReference type="NCBI Taxonomy" id="67301"/>
    <lineage>
        <taxon>Bacteria</taxon>
        <taxon>Bacillati</taxon>
        <taxon>Actinomycetota</taxon>
        <taxon>Actinomycetes</taxon>
        <taxon>Kitasatosporales</taxon>
        <taxon>Streptomycetaceae</taxon>
        <taxon>Streptomyces</taxon>
    </lineage>
</organism>
<evidence type="ECO:0000256" key="1">
    <source>
        <dbReference type="ARBA" id="ARBA00023015"/>
    </source>
</evidence>
<dbReference type="InterPro" id="IPR009057">
    <property type="entry name" value="Homeodomain-like_sf"/>
</dbReference>
<feature type="region of interest" description="Disordered" evidence="5">
    <location>
        <begin position="360"/>
        <end position="379"/>
    </location>
</feature>